<evidence type="ECO:0000313" key="2">
    <source>
        <dbReference type="EMBL" id="QTA93222.1"/>
    </source>
</evidence>
<protein>
    <submittedName>
        <fullName evidence="2">Prepilin-type cleavage/methylation N-terminal domain-containing protein</fullName>
    </submittedName>
</protein>
<dbReference type="RefSeq" id="WP_207680260.1">
    <property type="nucleotide sequence ID" value="NZ_CP061800.1"/>
</dbReference>
<keyword evidence="1" id="KW-0812">Transmembrane</keyword>
<dbReference type="Pfam" id="PF07963">
    <property type="entry name" value="N_methyl"/>
    <property type="match status" value="1"/>
</dbReference>
<dbReference type="NCBIfam" id="TIGR02532">
    <property type="entry name" value="IV_pilin_GFxxxE"/>
    <property type="match status" value="1"/>
</dbReference>
<feature type="transmembrane region" description="Helical" evidence="1">
    <location>
        <begin position="21"/>
        <end position="42"/>
    </location>
</feature>
<dbReference type="SUPFAM" id="SSF54523">
    <property type="entry name" value="Pili subunits"/>
    <property type="match status" value="1"/>
</dbReference>
<keyword evidence="1" id="KW-0472">Membrane</keyword>
<dbReference type="AlphaFoldDB" id="A0A975GTQ4"/>
<proteinExistence type="predicted"/>
<keyword evidence="1" id="KW-1133">Transmembrane helix</keyword>
<evidence type="ECO:0000256" key="1">
    <source>
        <dbReference type="SAM" id="Phobius"/>
    </source>
</evidence>
<sequence>MVKYLHMPNAECVKKRNAEDGFTLIELIVVISLISIMFFFTMPRFQEAIGLNESQKVSGWIMVKTQTLKENAVRNQKLHTLHIGLDSGTMWTSSGDVTEEALEEGELKGYKIPEDIRITAVEYPVKGNVSMGRADICFYKQGYSDKVLIHIEDDDNNQRSLLIEPFLSKIKIYEEHVGFEE</sequence>
<evidence type="ECO:0000313" key="3">
    <source>
        <dbReference type="Proteomes" id="UP000663722"/>
    </source>
</evidence>
<keyword evidence="3" id="KW-1185">Reference proteome</keyword>
<organism evidence="2 3">
    <name type="scientific">Desulfonema magnum</name>
    <dbReference type="NCBI Taxonomy" id="45655"/>
    <lineage>
        <taxon>Bacteria</taxon>
        <taxon>Pseudomonadati</taxon>
        <taxon>Thermodesulfobacteriota</taxon>
        <taxon>Desulfobacteria</taxon>
        <taxon>Desulfobacterales</taxon>
        <taxon>Desulfococcaceae</taxon>
        <taxon>Desulfonema</taxon>
    </lineage>
</organism>
<dbReference type="Gene3D" id="3.30.700.10">
    <property type="entry name" value="Glycoprotein, Type 4 Pilin"/>
    <property type="match status" value="1"/>
</dbReference>
<name>A0A975GTQ4_9BACT</name>
<dbReference type="KEGG" id="dmm:dnm_093230"/>
<reference evidence="2" key="1">
    <citation type="journal article" date="2021" name="Microb. Physiol.">
        <title>Proteogenomic Insights into the Physiology of Marine, Sulfate-Reducing, Filamentous Desulfonema limicola and Desulfonema magnum.</title>
        <authorList>
            <person name="Schnaars V."/>
            <person name="Wohlbrand L."/>
            <person name="Scheve S."/>
            <person name="Hinrichs C."/>
            <person name="Reinhardt R."/>
            <person name="Rabus R."/>
        </authorList>
    </citation>
    <scope>NUCLEOTIDE SEQUENCE</scope>
    <source>
        <strain evidence="2">4be13</strain>
    </source>
</reference>
<dbReference type="InterPro" id="IPR012902">
    <property type="entry name" value="N_methyl_site"/>
</dbReference>
<dbReference type="EMBL" id="CP061800">
    <property type="protein sequence ID" value="QTA93222.1"/>
    <property type="molecule type" value="Genomic_DNA"/>
</dbReference>
<dbReference type="InterPro" id="IPR045584">
    <property type="entry name" value="Pilin-like"/>
</dbReference>
<accession>A0A975GTQ4</accession>
<gene>
    <name evidence="2" type="ORF">dnm_093230</name>
</gene>
<dbReference type="Proteomes" id="UP000663722">
    <property type="component" value="Chromosome"/>
</dbReference>